<dbReference type="InterPro" id="IPR040982">
    <property type="entry name" value="DNA_pol3_finger"/>
</dbReference>
<dbReference type="InterPro" id="IPR029460">
    <property type="entry name" value="DNAPol_HHH"/>
</dbReference>
<dbReference type="GO" id="GO:0006260">
    <property type="term" value="P:DNA replication"/>
    <property type="evidence" value="ECO:0007669"/>
    <property type="project" value="UniProtKB-KW"/>
</dbReference>
<dbReference type="Pfam" id="PF02811">
    <property type="entry name" value="PHP"/>
    <property type="match status" value="1"/>
</dbReference>
<proteinExistence type="predicted"/>
<dbReference type="SUPFAM" id="SSF89550">
    <property type="entry name" value="PHP domain-like"/>
    <property type="match status" value="1"/>
</dbReference>
<dbReference type="InterPro" id="IPR003141">
    <property type="entry name" value="Pol/His_phosphatase_N"/>
</dbReference>
<dbReference type="InterPro" id="IPR004805">
    <property type="entry name" value="DnaE2/DnaE/PolC"/>
</dbReference>
<dbReference type="Pfam" id="PF14579">
    <property type="entry name" value="HHH_6"/>
    <property type="match status" value="1"/>
</dbReference>
<dbReference type="SMART" id="SM00481">
    <property type="entry name" value="POLIIIAc"/>
    <property type="match status" value="1"/>
</dbReference>
<dbReference type="InterPro" id="IPR041931">
    <property type="entry name" value="DNA_pol3_alpha_thumb_dom"/>
</dbReference>
<dbReference type="PANTHER" id="PTHR32294">
    <property type="entry name" value="DNA POLYMERASE III SUBUNIT ALPHA"/>
    <property type="match status" value="1"/>
</dbReference>
<protein>
    <recommendedName>
        <fullName evidence="3">DNA polymerase III subunit alpha</fullName>
        <ecNumber evidence="2">2.7.7.7</ecNumber>
    </recommendedName>
</protein>
<evidence type="ECO:0000256" key="4">
    <source>
        <dbReference type="ARBA" id="ARBA00022490"/>
    </source>
</evidence>
<evidence type="ECO:0000259" key="10">
    <source>
        <dbReference type="SMART" id="SM00481"/>
    </source>
</evidence>
<keyword evidence="12" id="KW-1185">Reference proteome</keyword>
<sequence>MSQDFVHLRMHTEFSIKDGLIKPKKIVHKAIASGMKALAITDLSAMFGDVIFYKAASGAGIKPILGADCWITNHYNRDDPHRLLFLCKNQDGYHALCELLSRAWLKNQHKDRGEIDLDWITEDMAKGLIVLSGFNTGSVGKSILNGSFEAAKEECAQLAARFPGQFYLEIQRIGRPELEAVVDGTVRLAKELNIPVVAAHPIQFEEKEDFEFHEARSAIAEGYTLANQARPRIFTPEQYFKSKEEMIALFSDIPSAIENTVEIAKMCNLTLKLGKPQLPIFPTPEGKSLKEYMAELARRGLDRRLKVLYPDEKVRKEKFPTYSQRLEREIGIIQEMDFPGYFLIVQDFINWAKTHGCPVGPGRGSGAGSLVAYCLGITDLDPLQFDLLFERFLNPERVSMPDFDVDFCQNNRGRVIEYVKSKYGDESVSQIATFGTMAAKGAIKDVGRTLDMSYMETDRLARMIPTIPGKNITLAEALSDIPEFRAAVRNDPQVRKLVTYALKLEGTTKSLGIHAGGVLIAPGKLVDFCPLYAAGMLPENVISQYDKKDVEAVGLVKFDFLGLTTLTIIERALDYIEANTGSRPDIEHMECDDEATYRNIFQKGDTVAVFQFESTGMRQLLIRAVPTKISDLIALNALYRPGPMDLIDDFIDIRDGKKKAEYADDRLIPILEETSGIMVYQEQVMLVAQKIGGYSLGGADILRRAMGKKDVAEMERQSKVFIEGAAKNGVTEEVATHLFELMRKFAGYGFNKSHAAAYSYVAYKTAWLKNYYPAEFLASSLTEVMTDATKMRTILSDAAKHGVEILGPDINGSEFNFTSPKTKVIRLGFGALKGIGQGPADAIVKERSENGPFKDMYDLAKRVGTSAITKKVLQAFSLAGVFDSIDPNRRKWFDNVDLVIQAAQQSESSSNQFSLFGEEEEQCVEMIEVTPWSERSTLEKEFSVMGMYFSSHPSHVYKKELSRYYGASLLDAAPEGFGDFRVAGIYAGCEKRQSKDGKYFVQLHLEAGEKVEDYRINLEYYERNLEKIKTIPKGEIVVVSIKRGHSKKTNKDWVSAGEFAPLYELRKENGAKVKMRIRPDADPAELEGIQQIILNNSIKNQEFAVPIEMEFVFPGKLLCTKLPMKISPSWDIITKLEECSALEGVSVKY</sequence>
<dbReference type="Gene3D" id="3.20.20.140">
    <property type="entry name" value="Metal-dependent hydrolases"/>
    <property type="match status" value="1"/>
</dbReference>
<comment type="catalytic activity">
    <reaction evidence="9">
        <text>DNA(n) + a 2'-deoxyribonucleoside 5'-triphosphate = DNA(n+1) + diphosphate</text>
        <dbReference type="Rhea" id="RHEA:22508"/>
        <dbReference type="Rhea" id="RHEA-COMP:17339"/>
        <dbReference type="Rhea" id="RHEA-COMP:17340"/>
        <dbReference type="ChEBI" id="CHEBI:33019"/>
        <dbReference type="ChEBI" id="CHEBI:61560"/>
        <dbReference type="ChEBI" id="CHEBI:173112"/>
        <dbReference type="EC" id="2.7.7.7"/>
    </reaction>
</comment>
<dbReference type="AlphaFoldDB" id="A0A6L6YF23"/>
<evidence type="ECO:0000256" key="7">
    <source>
        <dbReference type="ARBA" id="ARBA00022705"/>
    </source>
</evidence>
<evidence type="ECO:0000256" key="6">
    <source>
        <dbReference type="ARBA" id="ARBA00022695"/>
    </source>
</evidence>
<reference evidence="11 12" key="1">
    <citation type="submission" date="2019-12" db="EMBL/GenBank/DDBJ databases">
        <title>Microbes associate with the intestines of laboratory mice.</title>
        <authorList>
            <person name="Navarre W."/>
            <person name="Wong E."/>
        </authorList>
    </citation>
    <scope>NUCLEOTIDE SEQUENCE [LARGE SCALE GENOMIC DNA]</scope>
    <source>
        <strain evidence="11 12">NM82_D38</strain>
    </source>
</reference>
<evidence type="ECO:0000256" key="8">
    <source>
        <dbReference type="ARBA" id="ARBA00022932"/>
    </source>
</evidence>
<comment type="caution">
    <text evidence="11">The sequence shown here is derived from an EMBL/GenBank/DDBJ whole genome shotgun (WGS) entry which is preliminary data.</text>
</comment>
<keyword evidence="4" id="KW-0963">Cytoplasm</keyword>
<dbReference type="InterPro" id="IPR049821">
    <property type="entry name" value="PolIIIA_DnaE1_PHP"/>
</dbReference>
<evidence type="ECO:0000313" key="11">
    <source>
        <dbReference type="EMBL" id="MVX55984.1"/>
    </source>
</evidence>
<organism evidence="11 12">
    <name type="scientific">Parasutterella muris</name>
    <dbReference type="NCBI Taxonomy" id="2565572"/>
    <lineage>
        <taxon>Bacteria</taxon>
        <taxon>Pseudomonadati</taxon>
        <taxon>Pseudomonadota</taxon>
        <taxon>Betaproteobacteria</taxon>
        <taxon>Burkholderiales</taxon>
        <taxon>Sutterellaceae</taxon>
        <taxon>Parasutterella</taxon>
    </lineage>
</organism>
<dbReference type="InterPro" id="IPR004013">
    <property type="entry name" value="PHP_dom"/>
</dbReference>
<dbReference type="GO" id="GO:0003887">
    <property type="term" value="F:DNA-directed DNA polymerase activity"/>
    <property type="evidence" value="ECO:0007669"/>
    <property type="project" value="UniProtKB-KW"/>
</dbReference>
<evidence type="ECO:0000313" key="12">
    <source>
        <dbReference type="Proteomes" id="UP000472580"/>
    </source>
</evidence>
<dbReference type="SUPFAM" id="SSF47781">
    <property type="entry name" value="RuvA domain 2-like"/>
    <property type="match status" value="1"/>
</dbReference>
<dbReference type="GO" id="GO:0008408">
    <property type="term" value="F:3'-5' exonuclease activity"/>
    <property type="evidence" value="ECO:0007669"/>
    <property type="project" value="InterPro"/>
</dbReference>
<dbReference type="InterPro" id="IPR016195">
    <property type="entry name" value="Pol/histidinol_Pase-like"/>
</dbReference>
<dbReference type="InterPro" id="IPR011708">
    <property type="entry name" value="DNA_pol3_alpha_NTPase_dom"/>
</dbReference>
<dbReference type="NCBIfam" id="TIGR00594">
    <property type="entry name" value="polc"/>
    <property type="match status" value="1"/>
</dbReference>
<dbReference type="Pfam" id="PF07733">
    <property type="entry name" value="DNA_pol3_alpha"/>
    <property type="match status" value="1"/>
</dbReference>
<dbReference type="EC" id="2.7.7.7" evidence="2"/>
<evidence type="ECO:0000256" key="9">
    <source>
        <dbReference type="ARBA" id="ARBA00049244"/>
    </source>
</evidence>
<dbReference type="PANTHER" id="PTHR32294:SF0">
    <property type="entry name" value="DNA POLYMERASE III SUBUNIT ALPHA"/>
    <property type="match status" value="1"/>
</dbReference>
<dbReference type="InterPro" id="IPR010994">
    <property type="entry name" value="RuvA_2-like"/>
</dbReference>
<evidence type="ECO:0000256" key="2">
    <source>
        <dbReference type="ARBA" id="ARBA00012417"/>
    </source>
</evidence>
<dbReference type="Pfam" id="PF17657">
    <property type="entry name" value="DNA_pol3_finger"/>
    <property type="match status" value="1"/>
</dbReference>
<evidence type="ECO:0000256" key="5">
    <source>
        <dbReference type="ARBA" id="ARBA00022679"/>
    </source>
</evidence>
<dbReference type="Gene3D" id="1.10.10.1600">
    <property type="entry name" value="Bacterial DNA polymerase III alpha subunit, thumb domain"/>
    <property type="match status" value="1"/>
</dbReference>
<dbReference type="EMBL" id="WSRP01000004">
    <property type="protein sequence ID" value="MVX55984.1"/>
    <property type="molecule type" value="Genomic_DNA"/>
</dbReference>
<evidence type="ECO:0000256" key="3">
    <source>
        <dbReference type="ARBA" id="ARBA00019114"/>
    </source>
</evidence>
<name>A0A6L6YF23_9BURK</name>
<accession>A0A6L6YF23</accession>
<keyword evidence="7" id="KW-0235">DNA replication</keyword>
<keyword evidence="5 11" id="KW-0808">Transferase</keyword>
<dbReference type="RefSeq" id="WP_160334420.1">
    <property type="nucleotide sequence ID" value="NZ_CALPCR010000005.1"/>
</dbReference>
<comment type="subcellular location">
    <subcellularLocation>
        <location evidence="1">Cytoplasm</location>
    </subcellularLocation>
</comment>
<dbReference type="Proteomes" id="UP000472580">
    <property type="component" value="Unassembled WGS sequence"/>
</dbReference>
<gene>
    <name evidence="11" type="primary">dnaE</name>
    <name evidence="11" type="ORF">E5987_02015</name>
</gene>
<dbReference type="NCBIfam" id="NF004226">
    <property type="entry name" value="PRK05673.1"/>
    <property type="match status" value="1"/>
</dbReference>
<dbReference type="CDD" id="cd07433">
    <property type="entry name" value="PHP_PolIIIA_DnaE1"/>
    <property type="match status" value="1"/>
</dbReference>
<dbReference type="Gene3D" id="1.10.150.870">
    <property type="match status" value="1"/>
</dbReference>
<feature type="domain" description="Polymerase/histidinol phosphatase N-terminal" evidence="10">
    <location>
        <begin position="6"/>
        <end position="73"/>
    </location>
</feature>
<dbReference type="OrthoDB" id="9803237at2"/>
<keyword evidence="6 11" id="KW-0548">Nucleotidyltransferase</keyword>
<evidence type="ECO:0000256" key="1">
    <source>
        <dbReference type="ARBA" id="ARBA00004496"/>
    </source>
</evidence>
<dbReference type="GO" id="GO:0005737">
    <property type="term" value="C:cytoplasm"/>
    <property type="evidence" value="ECO:0007669"/>
    <property type="project" value="UniProtKB-SubCell"/>
</dbReference>
<keyword evidence="8" id="KW-0239">DNA-directed DNA polymerase</keyword>